<reference evidence="1 2" key="1">
    <citation type="journal article" date="2023" name="Insect Mol. Biol.">
        <title>Genome sequencing provides insights into the evolution of gene families encoding plant cell wall-degrading enzymes in longhorned beetles.</title>
        <authorList>
            <person name="Shin N.R."/>
            <person name="Okamura Y."/>
            <person name="Kirsch R."/>
            <person name="Pauchet Y."/>
        </authorList>
    </citation>
    <scope>NUCLEOTIDE SEQUENCE [LARGE SCALE GENOMIC DNA]</scope>
    <source>
        <strain evidence="1">EAD_L_NR</strain>
    </source>
</reference>
<organism evidence="1 2">
    <name type="scientific">Exocentrus adspersus</name>
    <dbReference type="NCBI Taxonomy" id="1586481"/>
    <lineage>
        <taxon>Eukaryota</taxon>
        <taxon>Metazoa</taxon>
        <taxon>Ecdysozoa</taxon>
        <taxon>Arthropoda</taxon>
        <taxon>Hexapoda</taxon>
        <taxon>Insecta</taxon>
        <taxon>Pterygota</taxon>
        <taxon>Neoptera</taxon>
        <taxon>Endopterygota</taxon>
        <taxon>Coleoptera</taxon>
        <taxon>Polyphaga</taxon>
        <taxon>Cucujiformia</taxon>
        <taxon>Chrysomeloidea</taxon>
        <taxon>Cerambycidae</taxon>
        <taxon>Lamiinae</taxon>
        <taxon>Acanthocinini</taxon>
        <taxon>Exocentrus</taxon>
    </lineage>
</organism>
<evidence type="ECO:0000313" key="1">
    <source>
        <dbReference type="EMBL" id="KAJ8914086.1"/>
    </source>
</evidence>
<evidence type="ECO:0000313" key="2">
    <source>
        <dbReference type="Proteomes" id="UP001159042"/>
    </source>
</evidence>
<proteinExistence type="predicted"/>
<sequence>MYVDDLVSGSNSVDEALNLQKQVIGLLNRDDQTSLSFDVDTFVKIQGLQWQPSLDVFSYHVALMDRTCTKRTILSELARIFDPLGFLSPVTIFLKLLVQKLWTLGIRLG</sequence>
<dbReference type="PANTHER" id="PTHR22955">
    <property type="entry name" value="RETROTRANSPOSON"/>
    <property type="match status" value="1"/>
</dbReference>
<evidence type="ECO:0008006" key="3">
    <source>
        <dbReference type="Google" id="ProtNLM"/>
    </source>
</evidence>
<gene>
    <name evidence="1" type="ORF">NQ315_014282</name>
</gene>
<protein>
    <recommendedName>
        <fullName evidence="3">Reverse transcriptase</fullName>
    </recommendedName>
</protein>
<name>A0AAV8VIF7_9CUCU</name>
<dbReference type="Proteomes" id="UP001159042">
    <property type="component" value="Unassembled WGS sequence"/>
</dbReference>
<comment type="caution">
    <text evidence="1">The sequence shown here is derived from an EMBL/GenBank/DDBJ whole genome shotgun (WGS) entry which is preliminary data.</text>
</comment>
<dbReference type="AlphaFoldDB" id="A0AAV8VIF7"/>
<dbReference type="EMBL" id="JANEYG010000080">
    <property type="protein sequence ID" value="KAJ8914086.1"/>
    <property type="molecule type" value="Genomic_DNA"/>
</dbReference>
<accession>A0AAV8VIF7</accession>
<keyword evidence="2" id="KW-1185">Reference proteome</keyword>
<dbReference type="InterPro" id="IPR008042">
    <property type="entry name" value="Retrotrans_Pao"/>
</dbReference>
<dbReference type="Pfam" id="PF05380">
    <property type="entry name" value="Peptidase_A17"/>
    <property type="match status" value="1"/>
</dbReference>
<dbReference type="PANTHER" id="PTHR22955:SF77">
    <property type="entry name" value="ASPARTIC PUTATIVE DOMAIN-CONTAINING PROTEIN-RELATED"/>
    <property type="match status" value="1"/>
</dbReference>